<dbReference type="PRINTS" id="PR00094">
    <property type="entry name" value="ADENYLTKNASE"/>
</dbReference>
<gene>
    <name evidence="5" type="ORF">BCR33DRAFT_762068</name>
</gene>
<organism evidence="5 6">
    <name type="scientific">Rhizoclosmatium globosum</name>
    <dbReference type="NCBI Taxonomy" id="329046"/>
    <lineage>
        <taxon>Eukaryota</taxon>
        <taxon>Fungi</taxon>
        <taxon>Fungi incertae sedis</taxon>
        <taxon>Chytridiomycota</taxon>
        <taxon>Chytridiomycota incertae sedis</taxon>
        <taxon>Chytridiomycetes</taxon>
        <taxon>Chytridiales</taxon>
        <taxon>Chytriomycetaceae</taxon>
        <taxon>Rhizoclosmatium</taxon>
    </lineage>
</organism>
<dbReference type="Gene3D" id="3.40.50.300">
    <property type="entry name" value="P-loop containing nucleotide triphosphate hydrolases"/>
    <property type="match status" value="2"/>
</dbReference>
<dbReference type="Pfam" id="PF00406">
    <property type="entry name" value="ADK"/>
    <property type="match status" value="1"/>
</dbReference>
<dbReference type="GO" id="GO:0016787">
    <property type="term" value="F:hydrolase activity"/>
    <property type="evidence" value="ECO:0007669"/>
    <property type="project" value="UniProtKB-KW"/>
</dbReference>
<dbReference type="STRING" id="329046.A0A1Y2CW49"/>
<proteinExistence type="inferred from homology"/>
<evidence type="ECO:0000313" key="5">
    <source>
        <dbReference type="EMBL" id="ORY51253.1"/>
    </source>
</evidence>
<keyword evidence="5" id="KW-0378">Hydrolase</keyword>
<evidence type="ECO:0000256" key="2">
    <source>
        <dbReference type="ARBA" id="ARBA00022741"/>
    </source>
</evidence>
<dbReference type="GO" id="GO:0006139">
    <property type="term" value="P:nucleobase-containing compound metabolic process"/>
    <property type="evidence" value="ECO:0007669"/>
    <property type="project" value="InterPro"/>
</dbReference>
<dbReference type="EMBL" id="MCGO01000005">
    <property type="protein sequence ID" value="ORY51253.1"/>
    <property type="molecule type" value="Genomic_DNA"/>
</dbReference>
<keyword evidence="1 4" id="KW-0808">Transferase</keyword>
<dbReference type="SUPFAM" id="SSF52540">
    <property type="entry name" value="P-loop containing nucleoside triphosphate hydrolases"/>
    <property type="match status" value="1"/>
</dbReference>
<dbReference type="PANTHER" id="PTHR23359">
    <property type="entry name" value="NUCLEOTIDE KINASE"/>
    <property type="match status" value="1"/>
</dbReference>
<name>A0A1Y2CW49_9FUNG</name>
<dbReference type="Proteomes" id="UP000193642">
    <property type="component" value="Unassembled WGS sequence"/>
</dbReference>
<accession>A0A1Y2CW49</accession>
<dbReference type="CDD" id="cd01428">
    <property type="entry name" value="ADK"/>
    <property type="match status" value="1"/>
</dbReference>
<sequence length="245" mass="28329">MKGVFLTSFVWIDCEDEHILQYNADLLTDPIWKKDYHQIYSPPPNDEEVISRLVHREYNSKESVEKRLHYYRRHIPAVAACFNKAKILKRLKYMDQHGIWGREDQVYHDVVEALGGKKVTRAPRQFKLIIQGLPGSGKSSLAAEIERKYGFVHVSPKKIILEQVSFKTREAKALLDYIHNPEETPDDLMVDLIIKRLLMPDCVNQGWVLEGFPNTKSQAKALADKGIFPNRLLWLRASEETCRAG</sequence>
<comment type="similarity">
    <text evidence="4">Belongs to the adenylate kinase family.</text>
</comment>
<evidence type="ECO:0000256" key="1">
    <source>
        <dbReference type="ARBA" id="ARBA00022679"/>
    </source>
</evidence>
<keyword evidence="3 4" id="KW-0418">Kinase</keyword>
<dbReference type="InterPro" id="IPR027417">
    <property type="entry name" value="P-loop_NTPase"/>
</dbReference>
<evidence type="ECO:0000256" key="4">
    <source>
        <dbReference type="RuleBase" id="RU003330"/>
    </source>
</evidence>
<dbReference type="InterPro" id="IPR000850">
    <property type="entry name" value="Adenylat/UMP-CMP_kin"/>
</dbReference>
<dbReference type="GO" id="GO:0019205">
    <property type="term" value="F:nucleobase-containing compound kinase activity"/>
    <property type="evidence" value="ECO:0007669"/>
    <property type="project" value="InterPro"/>
</dbReference>
<dbReference type="AlphaFoldDB" id="A0A1Y2CW49"/>
<keyword evidence="6" id="KW-1185">Reference proteome</keyword>
<dbReference type="GO" id="GO:0005524">
    <property type="term" value="F:ATP binding"/>
    <property type="evidence" value="ECO:0007669"/>
    <property type="project" value="InterPro"/>
</dbReference>
<comment type="caution">
    <text evidence="5">The sequence shown here is derived from an EMBL/GenBank/DDBJ whole genome shotgun (WGS) entry which is preliminary data.</text>
</comment>
<protein>
    <submittedName>
        <fullName evidence="5">p-loop containing nucleoside triphosphate hydrolase protein</fullName>
    </submittedName>
</protein>
<keyword evidence="2" id="KW-0547">Nucleotide-binding</keyword>
<dbReference type="OrthoDB" id="439792at2759"/>
<evidence type="ECO:0000313" key="6">
    <source>
        <dbReference type="Proteomes" id="UP000193642"/>
    </source>
</evidence>
<reference evidence="5 6" key="1">
    <citation type="submission" date="2016-07" db="EMBL/GenBank/DDBJ databases">
        <title>Pervasive Adenine N6-methylation of Active Genes in Fungi.</title>
        <authorList>
            <consortium name="DOE Joint Genome Institute"/>
            <person name="Mondo S.J."/>
            <person name="Dannebaum R.O."/>
            <person name="Kuo R.C."/>
            <person name="Labutti K."/>
            <person name="Haridas S."/>
            <person name="Kuo A."/>
            <person name="Salamov A."/>
            <person name="Ahrendt S.R."/>
            <person name="Lipzen A."/>
            <person name="Sullivan W."/>
            <person name="Andreopoulos W.B."/>
            <person name="Clum A."/>
            <person name="Lindquist E."/>
            <person name="Daum C."/>
            <person name="Ramamoorthy G.K."/>
            <person name="Gryganskyi A."/>
            <person name="Culley D."/>
            <person name="Magnuson J.K."/>
            <person name="James T.Y."/>
            <person name="O'Malley M.A."/>
            <person name="Stajich J.E."/>
            <person name="Spatafora J.W."/>
            <person name="Visel A."/>
            <person name="Grigoriev I.V."/>
        </authorList>
    </citation>
    <scope>NUCLEOTIDE SEQUENCE [LARGE SCALE GENOMIC DNA]</scope>
    <source>
        <strain evidence="5 6">JEL800</strain>
    </source>
</reference>
<evidence type="ECO:0000256" key="3">
    <source>
        <dbReference type="ARBA" id="ARBA00022777"/>
    </source>
</evidence>